<evidence type="ECO:0000313" key="2">
    <source>
        <dbReference type="EMBL" id="ORX75959.1"/>
    </source>
</evidence>
<dbReference type="Proteomes" id="UP000193944">
    <property type="component" value="Unassembled WGS sequence"/>
</dbReference>
<evidence type="ECO:0000256" key="1">
    <source>
        <dbReference type="SAM" id="SignalP"/>
    </source>
</evidence>
<evidence type="ECO:0000313" key="3">
    <source>
        <dbReference type="Proteomes" id="UP000193944"/>
    </source>
</evidence>
<sequence length="418" mass="47360">MNFKAILSLTALSFIGAINAAPVNNCRGYELSFDNIKVACIVPAEGNESLRYSTHCAEVTPFGSSQTKIYCIDEAKTNINNCKVSSKDYNYDLCMKLLYFTGKDKQLNIDVHNEALVRAQHDCRLKNGLELTLDGKKFACIEPISNEADVSDSVCVSIDGYDTPYCIKSNNTNIKSCDKDSNEYNLNYCLRFLSSAGRINKLSVDLYAPSKNGKRTFGPDNYCRNKNGIYLSFNNGKYVCITPQAQHANESNDGKTHCVTVKKHNYNYNEEPAKAQVYCVDESLTNDNNCNVHSDIYDYNSCMQYVTSVGRSNDYSIDVYSDKQECEDNKGVYLSFDDKKYVCLVANPKEDRREKHCLTLKKYTYGNEQSKNELYCIREQNTNNSNCNIHSKNYDYNSCMQYVVSVGRSNNYKIDVAN</sequence>
<gene>
    <name evidence="2" type="ORF">BCR32DRAFT_329586</name>
</gene>
<reference evidence="2 3" key="2">
    <citation type="submission" date="2016-08" db="EMBL/GenBank/DDBJ databases">
        <title>Pervasive Adenine N6-methylation of Active Genes in Fungi.</title>
        <authorList>
            <consortium name="DOE Joint Genome Institute"/>
            <person name="Mondo S.J."/>
            <person name="Dannebaum R.O."/>
            <person name="Kuo R.C."/>
            <person name="Labutti K."/>
            <person name="Haridas S."/>
            <person name="Kuo A."/>
            <person name="Salamov A."/>
            <person name="Ahrendt S.R."/>
            <person name="Lipzen A."/>
            <person name="Sullivan W."/>
            <person name="Andreopoulos W.B."/>
            <person name="Clum A."/>
            <person name="Lindquist E."/>
            <person name="Daum C."/>
            <person name="Ramamoorthy G.K."/>
            <person name="Gryganskyi A."/>
            <person name="Culley D."/>
            <person name="Magnuson J.K."/>
            <person name="James T.Y."/>
            <person name="O'Malley M.A."/>
            <person name="Stajich J.E."/>
            <person name="Spatafora J.W."/>
            <person name="Visel A."/>
            <person name="Grigoriev I.V."/>
        </authorList>
    </citation>
    <scope>NUCLEOTIDE SEQUENCE [LARGE SCALE GENOMIC DNA]</scope>
    <source>
        <strain evidence="2 3">S4</strain>
    </source>
</reference>
<comment type="caution">
    <text evidence="2">The sequence shown here is derived from an EMBL/GenBank/DDBJ whole genome shotgun (WGS) entry which is preliminary data.</text>
</comment>
<name>A0A1Y1WR02_9FUNG</name>
<dbReference type="EMBL" id="MCFG01000327">
    <property type="protein sequence ID" value="ORX75959.1"/>
    <property type="molecule type" value="Genomic_DNA"/>
</dbReference>
<reference evidence="2 3" key="1">
    <citation type="submission" date="2016-08" db="EMBL/GenBank/DDBJ databases">
        <title>A Parts List for Fungal Cellulosomes Revealed by Comparative Genomics.</title>
        <authorList>
            <consortium name="DOE Joint Genome Institute"/>
            <person name="Haitjema C.H."/>
            <person name="Gilmore S.P."/>
            <person name="Henske J.K."/>
            <person name="Solomon K.V."/>
            <person name="De Groot R."/>
            <person name="Kuo A."/>
            <person name="Mondo S.J."/>
            <person name="Salamov A.A."/>
            <person name="Labutti K."/>
            <person name="Zhao Z."/>
            <person name="Chiniquy J."/>
            <person name="Barry K."/>
            <person name="Brewer H.M."/>
            <person name="Purvine S.O."/>
            <person name="Wright A.T."/>
            <person name="Boxma B."/>
            <person name="Van Alen T."/>
            <person name="Hackstein J.H."/>
            <person name="Baker S.E."/>
            <person name="Grigoriev I.V."/>
            <person name="O'Malley M.A."/>
        </authorList>
    </citation>
    <scope>NUCLEOTIDE SEQUENCE [LARGE SCALE GENOMIC DNA]</scope>
    <source>
        <strain evidence="2 3">S4</strain>
    </source>
</reference>
<keyword evidence="3" id="KW-1185">Reference proteome</keyword>
<proteinExistence type="predicted"/>
<feature type="chain" id="PRO_5012937460" evidence="1">
    <location>
        <begin position="21"/>
        <end position="418"/>
    </location>
</feature>
<organism evidence="2 3">
    <name type="scientific">Anaeromyces robustus</name>
    <dbReference type="NCBI Taxonomy" id="1754192"/>
    <lineage>
        <taxon>Eukaryota</taxon>
        <taxon>Fungi</taxon>
        <taxon>Fungi incertae sedis</taxon>
        <taxon>Chytridiomycota</taxon>
        <taxon>Chytridiomycota incertae sedis</taxon>
        <taxon>Neocallimastigomycetes</taxon>
        <taxon>Neocallimastigales</taxon>
        <taxon>Neocallimastigaceae</taxon>
        <taxon>Anaeromyces</taxon>
    </lineage>
</organism>
<feature type="signal peptide" evidence="1">
    <location>
        <begin position="1"/>
        <end position="20"/>
    </location>
</feature>
<keyword evidence="1" id="KW-0732">Signal</keyword>
<protein>
    <submittedName>
        <fullName evidence="2">Uncharacterized protein</fullName>
    </submittedName>
</protein>
<dbReference type="AlphaFoldDB" id="A0A1Y1WR02"/>
<accession>A0A1Y1WR02</accession>